<name>A0ABW3UCP0_9BACL</name>
<keyword evidence="2" id="KW-0805">Transcription regulation</keyword>
<dbReference type="PRINTS" id="PR00038">
    <property type="entry name" value="HTHLUXR"/>
</dbReference>
<dbReference type="InterPro" id="IPR058245">
    <property type="entry name" value="NreC/VraR/RcsB-like_REC"/>
</dbReference>
<dbReference type="InterPro" id="IPR011006">
    <property type="entry name" value="CheY-like_superfamily"/>
</dbReference>
<evidence type="ECO:0000313" key="9">
    <source>
        <dbReference type="Proteomes" id="UP001597180"/>
    </source>
</evidence>
<keyword evidence="9" id="KW-1185">Reference proteome</keyword>
<dbReference type="PROSITE" id="PS50110">
    <property type="entry name" value="RESPONSE_REGULATORY"/>
    <property type="match status" value="1"/>
</dbReference>
<feature type="modified residue" description="4-aspartylphosphate" evidence="5">
    <location>
        <position position="54"/>
    </location>
</feature>
<reference evidence="9" key="1">
    <citation type="journal article" date="2019" name="Int. J. Syst. Evol. Microbiol.">
        <title>The Global Catalogue of Microorganisms (GCM) 10K type strain sequencing project: providing services to taxonomists for standard genome sequencing and annotation.</title>
        <authorList>
            <consortium name="The Broad Institute Genomics Platform"/>
            <consortium name="The Broad Institute Genome Sequencing Center for Infectious Disease"/>
            <person name="Wu L."/>
            <person name="Ma J."/>
        </authorList>
    </citation>
    <scope>NUCLEOTIDE SEQUENCE [LARGE SCALE GENOMIC DNA]</scope>
    <source>
        <strain evidence="9">CCUG 53270</strain>
    </source>
</reference>
<feature type="domain" description="Response regulatory" evidence="7">
    <location>
        <begin position="3"/>
        <end position="119"/>
    </location>
</feature>
<keyword evidence="3" id="KW-0238">DNA-binding</keyword>
<dbReference type="Gene3D" id="3.40.50.2300">
    <property type="match status" value="1"/>
</dbReference>
<keyword evidence="1 5" id="KW-0597">Phosphoprotein</keyword>
<dbReference type="RefSeq" id="WP_345586724.1">
    <property type="nucleotide sequence ID" value="NZ_BAABJG010000005.1"/>
</dbReference>
<dbReference type="PROSITE" id="PS00622">
    <property type="entry name" value="HTH_LUXR_1"/>
    <property type="match status" value="1"/>
</dbReference>
<dbReference type="InterPro" id="IPR000792">
    <property type="entry name" value="Tscrpt_reg_LuxR_C"/>
</dbReference>
<dbReference type="InterPro" id="IPR001789">
    <property type="entry name" value="Sig_transdc_resp-reg_receiver"/>
</dbReference>
<dbReference type="SUPFAM" id="SSF46894">
    <property type="entry name" value="C-terminal effector domain of the bipartite response regulators"/>
    <property type="match status" value="1"/>
</dbReference>
<dbReference type="InterPro" id="IPR039420">
    <property type="entry name" value="WalR-like"/>
</dbReference>
<evidence type="ECO:0000256" key="2">
    <source>
        <dbReference type="ARBA" id="ARBA00023015"/>
    </source>
</evidence>
<feature type="domain" description="HTH luxR-type" evidence="6">
    <location>
        <begin position="142"/>
        <end position="207"/>
    </location>
</feature>
<dbReference type="PROSITE" id="PS50043">
    <property type="entry name" value="HTH_LUXR_2"/>
    <property type="match status" value="1"/>
</dbReference>
<dbReference type="Proteomes" id="UP001597180">
    <property type="component" value="Unassembled WGS sequence"/>
</dbReference>
<evidence type="ECO:0000256" key="3">
    <source>
        <dbReference type="ARBA" id="ARBA00023125"/>
    </source>
</evidence>
<dbReference type="PANTHER" id="PTHR43214:SF37">
    <property type="entry name" value="TRANSCRIPTIONAL REGULATORY PROTEIN YDFI"/>
    <property type="match status" value="1"/>
</dbReference>
<evidence type="ECO:0000259" key="7">
    <source>
        <dbReference type="PROSITE" id="PS50110"/>
    </source>
</evidence>
<dbReference type="Pfam" id="PF00196">
    <property type="entry name" value="GerE"/>
    <property type="match status" value="1"/>
</dbReference>
<accession>A0ABW3UCP0</accession>
<proteinExistence type="predicted"/>
<evidence type="ECO:0000259" key="6">
    <source>
        <dbReference type="PROSITE" id="PS50043"/>
    </source>
</evidence>
<evidence type="ECO:0000256" key="4">
    <source>
        <dbReference type="ARBA" id="ARBA00023163"/>
    </source>
</evidence>
<dbReference type="SUPFAM" id="SSF52172">
    <property type="entry name" value="CheY-like"/>
    <property type="match status" value="1"/>
</dbReference>
<dbReference type="CDD" id="cd06170">
    <property type="entry name" value="LuxR_C_like"/>
    <property type="match status" value="1"/>
</dbReference>
<evidence type="ECO:0000256" key="1">
    <source>
        <dbReference type="ARBA" id="ARBA00022553"/>
    </source>
</evidence>
<sequence length="209" mass="22893">MIRVLLVDDHEMVRMGLSAYLEMQQDIEVVGEASDGKEGVRLAGELKPDVVVMDLVMEQMDGIEATRAICSSGDPVKVIVLTSFLDDDKVYPVLEAGALSYLLKTSRAEQIAEAIRAAGRGESVLEAKVTGKVLSKLRRGDEPKPHEALTARELEVLRLIALGKSNQEISEELIIAMKTVKTHITNIFAKLGVEDRTKAAVYVHRNGLL</sequence>
<dbReference type="EMBL" id="JBHTLU010000004">
    <property type="protein sequence ID" value="MFD1218652.1"/>
    <property type="molecule type" value="Genomic_DNA"/>
</dbReference>
<dbReference type="Pfam" id="PF00072">
    <property type="entry name" value="Response_reg"/>
    <property type="match status" value="1"/>
</dbReference>
<dbReference type="PANTHER" id="PTHR43214">
    <property type="entry name" value="TWO-COMPONENT RESPONSE REGULATOR"/>
    <property type="match status" value="1"/>
</dbReference>
<dbReference type="SMART" id="SM00421">
    <property type="entry name" value="HTH_LUXR"/>
    <property type="match status" value="1"/>
</dbReference>
<keyword evidence="4" id="KW-0804">Transcription</keyword>
<comment type="caution">
    <text evidence="8">The sequence shown here is derived from an EMBL/GenBank/DDBJ whole genome shotgun (WGS) entry which is preliminary data.</text>
</comment>
<dbReference type="SMART" id="SM00448">
    <property type="entry name" value="REC"/>
    <property type="match status" value="1"/>
</dbReference>
<gene>
    <name evidence="8" type="ORF">ACFQ4B_00860</name>
</gene>
<organism evidence="8 9">
    <name type="scientific">Paenibacillus vulneris</name>
    <dbReference type="NCBI Taxonomy" id="1133364"/>
    <lineage>
        <taxon>Bacteria</taxon>
        <taxon>Bacillati</taxon>
        <taxon>Bacillota</taxon>
        <taxon>Bacilli</taxon>
        <taxon>Bacillales</taxon>
        <taxon>Paenibacillaceae</taxon>
        <taxon>Paenibacillus</taxon>
    </lineage>
</organism>
<dbReference type="CDD" id="cd17535">
    <property type="entry name" value="REC_NarL-like"/>
    <property type="match status" value="1"/>
</dbReference>
<evidence type="ECO:0000256" key="5">
    <source>
        <dbReference type="PROSITE-ProRule" id="PRU00169"/>
    </source>
</evidence>
<dbReference type="InterPro" id="IPR016032">
    <property type="entry name" value="Sig_transdc_resp-reg_C-effctor"/>
</dbReference>
<evidence type="ECO:0000313" key="8">
    <source>
        <dbReference type="EMBL" id="MFD1218652.1"/>
    </source>
</evidence>
<protein>
    <submittedName>
        <fullName evidence="8">Response regulator</fullName>
    </submittedName>
</protein>